<dbReference type="InterPro" id="IPR050563">
    <property type="entry name" value="4-hydroxybenzoyl-CoA_TE"/>
</dbReference>
<keyword evidence="2" id="KW-0378">Hydrolase</keyword>
<dbReference type="GO" id="GO:0016787">
    <property type="term" value="F:hydrolase activity"/>
    <property type="evidence" value="ECO:0007669"/>
    <property type="project" value="UniProtKB-KW"/>
</dbReference>
<dbReference type="Proteomes" id="UP001242480">
    <property type="component" value="Unassembled WGS sequence"/>
</dbReference>
<dbReference type="SUPFAM" id="SSF54637">
    <property type="entry name" value="Thioesterase/thiol ester dehydrase-isomerase"/>
    <property type="match status" value="1"/>
</dbReference>
<proteinExistence type="predicted"/>
<dbReference type="EC" id="3.1.2.-" evidence="2"/>
<dbReference type="PANTHER" id="PTHR31793">
    <property type="entry name" value="4-HYDROXYBENZOYL-COA THIOESTERASE FAMILY MEMBER"/>
    <property type="match status" value="1"/>
</dbReference>
<sequence>MAADLSPDDPARAVGGAEASPTAWDALRTCTGVVYPAQCDAMGHMNTPHYIAAFDQAMWHLVHALGYRPAWREQRGEGWADVRYVIDFRSELRAGDLFVVDSAVTRVGRSSLQSRHRLSRVDGRLAAELEMTSVYFDLIRRAGRPLPLEVRAAAEARIARPDSQGAAGPHSAIDPAARLRNDGQGN</sequence>
<evidence type="ECO:0000313" key="3">
    <source>
        <dbReference type="Proteomes" id="UP001242480"/>
    </source>
</evidence>
<organism evidence="2 3">
    <name type="scientific">Labrys wisconsinensis</name>
    <dbReference type="NCBI Taxonomy" id="425677"/>
    <lineage>
        <taxon>Bacteria</taxon>
        <taxon>Pseudomonadati</taxon>
        <taxon>Pseudomonadota</taxon>
        <taxon>Alphaproteobacteria</taxon>
        <taxon>Hyphomicrobiales</taxon>
        <taxon>Xanthobacteraceae</taxon>
        <taxon>Labrys</taxon>
    </lineage>
</organism>
<dbReference type="PANTHER" id="PTHR31793:SF2">
    <property type="entry name" value="BLR1345 PROTEIN"/>
    <property type="match status" value="1"/>
</dbReference>
<feature type="compositionally biased region" description="Basic and acidic residues" evidence="1">
    <location>
        <begin position="177"/>
        <end position="186"/>
    </location>
</feature>
<evidence type="ECO:0000313" key="2">
    <source>
        <dbReference type="EMBL" id="MDQ0471811.1"/>
    </source>
</evidence>
<dbReference type="Gene3D" id="3.10.129.10">
    <property type="entry name" value="Hotdog Thioesterase"/>
    <property type="match status" value="1"/>
</dbReference>
<evidence type="ECO:0000256" key="1">
    <source>
        <dbReference type="SAM" id="MobiDB-lite"/>
    </source>
</evidence>
<gene>
    <name evidence="2" type="ORF">QO011_004838</name>
</gene>
<keyword evidence="3" id="KW-1185">Reference proteome</keyword>
<name>A0ABU0JE57_9HYPH</name>
<accession>A0ABU0JE57</accession>
<reference evidence="2 3" key="1">
    <citation type="submission" date="2023-07" db="EMBL/GenBank/DDBJ databases">
        <title>Genomic Encyclopedia of Type Strains, Phase IV (KMG-IV): sequencing the most valuable type-strain genomes for metagenomic binning, comparative biology and taxonomic classification.</title>
        <authorList>
            <person name="Goeker M."/>
        </authorList>
    </citation>
    <scope>NUCLEOTIDE SEQUENCE [LARGE SCALE GENOMIC DNA]</scope>
    <source>
        <strain evidence="2 3">DSM 19619</strain>
    </source>
</reference>
<dbReference type="RefSeq" id="WP_307277584.1">
    <property type="nucleotide sequence ID" value="NZ_JAUSVX010000010.1"/>
</dbReference>
<dbReference type="InterPro" id="IPR029069">
    <property type="entry name" value="HotDog_dom_sf"/>
</dbReference>
<comment type="caution">
    <text evidence="2">The sequence shown here is derived from an EMBL/GenBank/DDBJ whole genome shotgun (WGS) entry which is preliminary data.</text>
</comment>
<protein>
    <submittedName>
        <fullName evidence="2">Acyl-CoA thioester hydrolase</fullName>
        <ecNumber evidence="2">3.1.2.-</ecNumber>
    </submittedName>
</protein>
<dbReference type="EMBL" id="JAUSVX010000010">
    <property type="protein sequence ID" value="MDQ0471811.1"/>
    <property type="molecule type" value="Genomic_DNA"/>
</dbReference>
<dbReference type="CDD" id="cd00586">
    <property type="entry name" value="4HBT"/>
    <property type="match status" value="1"/>
</dbReference>
<feature type="region of interest" description="Disordered" evidence="1">
    <location>
        <begin position="160"/>
        <end position="186"/>
    </location>
</feature>
<dbReference type="Pfam" id="PF13279">
    <property type="entry name" value="4HBT_2"/>
    <property type="match status" value="1"/>
</dbReference>